<feature type="transmembrane region" description="Helical" evidence="6">
    <location>
        <begin position="12"/>
        <end position="29"/>
    </location>
</feature>
<evidence type="ECO:0000256" key="6">
    <source>
        <dbReference type="SAM" id="Phobius"/>
    </source>
</evidence>
<dbReference type="SMART" id="SM00304">
    <property type="entry name" value="HAMP"/>
    <property type="match status" value="1"/>
</dbReference>
<dbReference type="SUPFAM" id="SSF141868">
    <property type="entry name" value="EAL domain-like"/>
    <property type="match status" value="1"/>
</dbReference>
<dbReference type="CDD" id="cd01948">
    <property type="entry name" value="EAL"/>
    <property type="match status" value="1"/>
</dbReference>
<dbReference type="Gene3D" id="3.30.70.270">
    <property type="match status" value="1"/>
</dbReference>
<feature type="domain" description="GGDEF" evidence="9">
    <location>
        <begin position="384"/>
        <end position="516"/>
    </location>
</feature>
<evidence type="ECO:0000256" key="4">
    <source>
        <dbReference type="ARBA" id="ARBA00022989"/>
    </source>
</evidence>
<dbReference type="InterPro" id="IPR029787">
    <property type="entry name" value="Nucleotide_cyclase"/>
</dbReference>
<accession>A0A1S2M9V6</accession>
<dbReference type="Gene3D" id="3.20.20.450">
    <property type="entry name" value="EAL domain"/>
    <property type="match status" value="1"/>
</dbReference>
<evidence type="ECO:0000259" key="7">
    <source>
        <dbReference type="PROSITE" id="PS50883"/>
    </source>
</evidence>
<dbReference type="InterPro" id="IPR000160">
    <property type="entry name" value="GGDEF_dom"/>
</dbReference>
<evidence type="ECO:0000256" key="2">
    <source>
        <dbReference type="ARBA" id="ARBA00022475"/>
    </source>
</evidence>
<dbReference type="RefSeq" id="WP_071387959.1">
    <property type="nucleotide sequence ID" value="NZ_MLQS01000001.1"/>
</dbReference>
<evidence type="ECO:0000313" key="10">
    <source>
        <dbReference type="EMBL" id="OIJ21340.1"/>
    </source>
</evidence>
<dbReference type="Pfam" id="PF00563">
    <property type="entry name" value="EAL"/>
    <property type="match status" value="1"/>
</dbReference>
<sequence length="779" mass="89485">MIIKSIRSQMLIYLLVGLLILFGFLIYVVNKELNRLPENVLVQFQEISKARADGVQKELEKFLFETKIISQSPIIQSMELGKIQNYLPHLVVEGKHRNMTIADLDGKAWTTKGDYIDISDQEQYQKIILEGRPNWISQPFISPYADQDIPIVIISHEVKRNAELVGLVNIVLSNKFLNYVVQSINLGETGYAWIVNKEGNIVAHYDQVIGYHRHISELIPPTNNDNVIFKQEEDSGWFKYKDFHGKEKFTFYKSIEGSPDWTLLLTINNEEVLGEISNARIKIILFFVLGIFSMSIFAFYYATSISKPILKLKQVFDKAETGNLNVVANENVNNEVGMAAKSFNKMLRQIKKLTYYDTLTNLYNLNGFLLDLPYKVKRLKDKDVVIAIAVISIDDFKRINSLSGYRGGNLVLKKLAYQLQGFIESGEGIGRNFGDEFILLLREESLEKLEKRIERLWVQCRTEMKVKENEYHLKISIGVSIMDTYLTPVEDVVNQANIAKNQAKKEGGDRYQFYDLEINEKIKLEQKIENALYHAIKKKELYLVYQPIVEIKTNSIIGTEALIRWKHEKFESVSPLKLIEIAEQSGFIIDIGKWVIREALVQTKKWHDLGHSSMFVSVNISTIQFDQPNFVEMVKNILEETSVPPQFLELEITETNAMTMVEEKLVKMRKLKEMGIRIAIDDFGTGYSSLAYFTRFPIHTLKIDRSFVNGIFHDENAKTIITTIINMAKTINIATTAEGVETPDQLKFLQGQGCDKVQGYFISRPVKSDQLEALLKEKI</sequence>
<evidence type="ECO:0000259" key="9">
    <source>
        <dbReference type="PROSITE" id="PS50887"/>
    </source>
</evidence>
<gene>
    <name evidence="10" type="ORF">BKP45_00735</name>
</gene>
<keyword evidence="5 6" id="KW-0472">Membrane</keyword>
<keyword evidence="3 6" id="KW-0812">Transmembrane</keyword>
<dbReference type="PROSITE" id="PS50885">
    <property type="entry name" value="HAMP"/>
    <property type="match status" value="1"/>
</dbReference>
<evidence type="ECO:0000256" key="1">
    <source>
        <dbReference type="ARBA" id="ARBA00004651"/>
    </source>
</evidence>
<evidence type="ECO:0000256" key="5">
    <source>
        <dbReference type="ARBA" id="ARBA00023136"/>
    </source>
</evidence>
<feature type="domain" description="EAL" evidence="7">
    <location>
        <begin position="525"/>
        <end position="779"/>
    </location>
</feature>
<dbReference type="CDD" id="cd01949">
    <property type="entry name" value="GGDEF"/>
    <property type="match status" value="1"/>
</dbReference>
<organism evidence="10 11">
    <name type="scientific">Anaerobacillus alkalidiazotrophicus</name>
    <dbReference type="NCBI Taxonomy" id="472963"/>
    <lineage>
        <taxon>Bacteria</taxon>
        <taxon>Bacillati</taxon>
        <taxon>Bacillota</taxon>
        <taxon>Bacilli</taxon>
        <taxon>Bacillales</taxon>
        <taxon>Bacillaceae</taxon>
        <taxon>Anaerobacillus</taxon>
    </lineage>
</organism>
<dbReference type="PANTHER" id="PTHR33121">
    <property type="entry name" value="CYCLIC DI-GMP PHOSPHODIESTERASE PDEF"/>
    <property type="match status" value="1"/>
</dbReference>
<dbReference type="Proteomes" id="UP000180057">
    <property type="component" value="Unassembled WGS sequence"/>
</dbReference>
<dbReference type="PANTHER" id="PTHR33121:SF71">
    <property type="entry name" value="OXYGEN SENSOR PROTEIN DOSP"/>
    <property type="match status" value="1"/>
</dbReference>
<evidence type="ECO:0000256" key="3">
    <source>
        <dbReference type="ARBA" id="ARBA00022692"/>
    </source>
</evidence>
<dbReference type="Gene3D" id="3.30.450.20">
    <property type="entry name" value="PAS domain"/>
    <property type="match status" value="1"/>
</dbReference>
<proteinExistence type="predicted"/>
<dbReference type="SMART" id="SM00267">
    <property type="entry name" value="GGDEF"/>
    <property type="match status" value="1"/>
</dbReference>
<dbReference type="InterPro" id="IPR003660">
    <property type="entry name" value="HAMP_dom"/>
</dbReference>
<dbReference type="InterPro" id="IPR050706">
    <property type="entry name" value="Cyclic-di-GMP_PDE-like"/>
</dbReference>
<keyword evidence="4 6" id="KW-1133">Transmembrane helix</keyword>
<dbReference type="GO" id="GO:0007165">
    <property type="term" value="P:signal transduction"/>
    <property type="evidence" value="ECO:0007669"/>
    <property type="project" value="InterPro"/>
</dbReference>
<protein>
    <recommendedName>
        <fullName evidence="12">GGDEF domain-containing protein</fullName>
    </recommendedName>
</protein>
<evidence type="ECO:0000259" key="8">
    <source>
        <dbReference type="PROSITE" id="PS50885"/>
    </source>
</evidence>
<dbReference type="PROSITE" id="PS50883">
    <property type="entry name" value="EAL"/>
    <property type="match status" value="1"/>
</dbReference>
<dbReference type="SUPFAM" id="SSF55073">
    <property type="entry name" value="Nucleotide cyclase"/>
    <property type="match status" value="1"/>
</dbReference>
<keyword evidence="2" id="KW-1003">Cell membrane</keyword>
<dbReference type="STRING" id="472963.BKP45_00735"/>
<feature type="transmembrane region" description="Helical" evidence="6">
    <location>
        <begin position="283"/>
        <end position="303"/>
    </location>
</feature>
<name>A0A1S2M9V6_9BACI</name>
<dbReference type="Pfam" id="PF02743">
    <property type="entry name" value="dCache_1"/>
    <property type="match status" value="1"/>
</dbReference>
<dbReference type="GO" id="GO:0005886">
    <property type="term" value="C:plasma membrane"/>
    <property type="evidence" value="ECO:0007669"/>
    <property type="project" value="UniProtKB-SubCell"/>
</dbReference>
<dbReference type="NCBIfam" id="TIGR00254">
    <property type="entry name" value="GGDEF"/>
    <property type="match status" value="1"/>
</dbReference>
<comment type="subcellular location">
    <subcellularLocation>
        <location evidence="1">Cell membrane</location>
        <topology evidence="1">Multi-pass membrane protein</topology>
    </subcellularLocation>
</comment>
<dbReference type="PROSITE" id="PS50887">
    <property type="entry name" value="GGDEF"/>
    <property type="match status" value="1"/>
</dbReference>
<dbReference type="Pfam" id="PF00990">
    <property type="entry name" value="GGDEF"/>
    <property type="match status" value="1"/>
</dbReference>
<dbReference type="SUPFAM" id="SSF158472">
    <property type="entry name" value="HAMP domain-like"/>
    <property type="match status" value="1"/>
</dbReference>
<dbReference type="EMBL" id="MLQS01000001">
    <property type="protein sequence ID" value="OIJ21340.1"/>
    <property type="molecule type" value="Genomic_DNA"/>
</dbReference>
<reference evidence="10 11" key="1">
    <citation type="submission" date="2016-10" db="EMBL/GenBank/DDBJ databases">
        <title>Draft genome sequences of four alkaliphilic bacteria belonging to the Anaerobacillus genus.</title>
        <authorList>
            <person name="Bassil N.M."/>
            <person name="Lloyd J.R."/>
        </authorList>
    </citation>
    <scope>NUCLEOTIDE SEQUENCE [LARGE SCALE GENOMIC DNA]</scope>
    <source>
        <strain evidence="10 11">DSM 22531</strain>
    </source>
</reference>
<evidence type="ECO:0000313" key="11">
    <source>
        <dbReference type="Proteomes" id="UP000180057"/>
    </source>
</evidence>
<keyword evidence="11" id="KW-1185">Reference proteome</keyword>
<dbReference type="SMART" id="SM00052">
    <property type="entry name" value="EAL"/>
    <property type="match status" value="1"/>
</dbReference>
<dbReference type="CDD" id="cd12912">
    <property type="entry name" value="PDC2_MCP_like"/>
    <property type="match status" value="1"/>
</dbReference>
<dbReference type="InterPro" id="IPR043128">
    <property type="entry name" value="Rev_trsase/Diguanyl_cyclase"/>
</dbReference>
<dbReference type="InterPro" id="IPR035919">
    <property type="entry name" value="EAL_sf"/>
</dbReference>
<feature type="domain" description="HAMP" evidence="8">
    <location>
        <begin position="303"/>
        <end position="355"/>
    </location>
</feature>
<dbReference type="Gene3D" id="6.10.340.10">
    <property type="match status" value="1"/>
</dbReference>
<dbReference type="GO" id="GO:0071111">
    <property type="term" value="F:cyclic-guanylate-specific phosphodiesterase activity"/>
    <property type="evidence" value="ECO:0007669"/>
    <property type="project" value="InterPro"/>
</dbReference>
<dbReference type="AlphaFoldDB" id="A0A1S2M9V6"/>
<dbReference type="InterPro" id="IPR001633">
    <property type="entry name" value="EAL_dom"/>
</dbReference>
<evidence type="ECO:0008006" key="12">
    <source>
        <dbReference type="Google" id="ProtNLM"/>
    </source>
</evidence>
<comment type="caution">
    <text evidence="10">The sequence shown here is derived from an EMBL/GenBank/DDBJ whole genome shotgun (WGS) entry which is preliminary data.</text>
</comment>
<dbReference type="Pfam" id="PF00672">
    <property type="entry name" value="HAMP"/>
    <property type="match status" value="1"/>
</dbReference>
<dbReference type="OrthoDB" id="9759607at2"/>
<dbReference type="InterPro" id="IPR033479">
    <property type="entry name" value="dCache_1"/>
</dbReference>